<feature type="transmembrane region" description="Helical" evidence="17">
    <location>
        <begin position="235"/>
        <end position="258"/>
    </location>
</feature>
<keyword evidence="7 17" id="KW-0812">Transmembrane</keyword>
<dbReference type="InterPro" id="IPR010934">
    <property type="entry name" value="NADH_DH_su5_C"/>
</dbReference>
<evidence type="ECO:0000313" key="21">
    <source>
        <dbReference type="EMBL" id="WLF85678.1"/>
    </source>
</evidence>
<evidence type="ECO:0000259" key="19">
    <source>
        <dbReference type="Pfam" id="PF00662"/>
    </source>
</evidence>
<evidence type="ECO:0000256" key="8">
    <source>
        <dbReference type="ARBA" id="ARBA00022792"/>
    </source>
</evidence>
<gene>
    <name evidence="21" type="primary">nad5</name>
</gene>
<dbReference type="GO" id="GO:0042773">
    <property type="term" value="P:ATP synthesis coupled electron transport"/>
    <property type="evidence" value="ECO:0007669"/>
    <property type="project" value="InterPro"/>
</dbReference>
<feature type="transmembrane region" description="Helical" evidence="17">
    <location>
        <begin position="289"/>
        <end position="311"/>
    </location>
</feature>
<accession>A0AA49KED9</accession>
<evidence type="ECO:0000259" key="20">
    <source>
        <dbReference type="Pfam" id="PF06455"/>
    </source>
</evidence>
<dbReference type="GO" id="GO:0005743">
    <property type="term" value="C:mitochondrial inner membrane"/>
    <property type="evidence" value="ECO:0007669"/>
    <property type="project" value="UniProtKB-SubCell"/>
</dbReference>
<evidence type="ECO:0000256" key="17">
    <source>
        <dbReference type="RuleBase" id="RU003404"/>
    </source>
</evidence>
<evidence type="ECO:0000256" key="11">
    <source>
        <dbReference type="ARBA" id="ARBA00022989"/>
    </source>
</evidence>
<feature type="domain" description="NADH:quinone oxidoreductase/Mrp antiporter transmembrane" evidence="18">
    <location>
        <begin position="104"/>
        <end position="381"/>
    </location>
</feature>
<feature type="domain" description="NADH-Ubiquinone oxidoreductase (complex I) chain 5 N-terminal" evidence="19">
    <location>
        <begin position="41"/>
        <end position="88"/>
    </location>
</feature>
<keyword evidence="11 17" id="KW-1133">Transmembrane helix</keyword>
<keyword evidence="14 17" id="KW-0496">Mitochondrion</keyword>
<sequence>MLFYYLSSFFFFYFFIFLFLISLLYMYNDMIFFFEWMIMLLNSVEIMMYIYLDWMSLMFMSVVLLISSMIMIYSSEYMSHDNYINRFFYLVYLFIISMLLMIMSPNMISILLGWDGLGLISYCLVIYYNNYSSYNSGMLTVLMNRLGDVMIIMSISFMFINGSWNFMNYNYMYMIMLLMLMIACFTKSAQLPFSSWLPAAMAAPTPVSSLVHSSTLVTAGVYLLIRFNYIMFKNFFLMNFIMLIGLITMMMAGLSANFEFDLKKIIAFSTLSQLGLMMMIYSMNNYILTFFHLIIHALFKSLMFMCSGIIIHTMNNYQDIRYMGNLKFILPMTSMMLFISNLCLCGMPFFSGFYSKDQILEYMFIYNFSNIMYFYLLISTMLTLMYSFRLIYYLMNMNFNFMSNFMIKDYKFMNMPMMLLMLMSIFFGMFMNWIMFNNVEYIFLMFFEKVLVLLMCFISLFIVKKLFYMNLNLKFIYFLKFYLGKMWFLMNLNKLMIIFPLNLGLFMSLLFDKGWSEYFLKKMFVLKMLNLSWLNLIMNNYLMFLLLMLSNLFLMILLF</sequence>
<dbReference type="PANTHER" id="PTHR42829:SF2">
    <property type="entry name" value="NADH-UBIQUINONE OXIDOREDUCTASE CHAIN 5"/>
    <property type="match status" value="1"/>
</dbReference>
<dbReference type="Pfam" id="PF00662">
    <property type="entry name" value="Proton_antipo_N"/>
    <property type="match status" value="1"/>
</dbReference>
<feature type="transmembrane region" description="Helical" evidence="17">
    <location>
        <begin position="265"/>
        <end position="283"/>
    </location>
</feature>
<comment type="similarity">
    <text evidence="17">Belongs to the complex I subunit 5 family.</text>
</comment>
<keyword evidence="6" id="KW-0679">Respiratory chain</keyword>
<dbReference type="GO" id="GO:0008137">
    <property type="term" value="F:NADH dehydrogenase (ubiquinone) activity"/>
    <property type="evidence" value="ECO:0007669"/>
    <property type="project" value="UniProtKB-EC"/>
</dbReference>
<reference evidence="21" key="1">
    <citation type="submission" date="2023-07" db="EMBL/GenBank/DDBJ databases">
        <title>The complete mitochondrial genome of parasitoid wasp Pseudoligosita nephotetticum (Hymenoptera: Trichogrammatidae) and its phylogenetic implications.</title>
        <authorList>
            <person name="Wang L."/>
        </authorList>
    </citation>
    <scope>NUCLEOTIDE SEQUENCE</scope>
</reference>
<dbReference type="InterPro" id="IPR001750">
    <property type="entry name" value="ND/Mrp_TM"/>
</dbReference>
<comment type="catalytic activity">
    <reaction evidence="16 17">
        <text>a ubiquinone + NADH + 5 H(+)(in) = a ubiquinol + NAD(+) + 4 H(+)(out)</text>
        <dbReference type="Rhea" id="RHEA:29091"/>
        <dbReference type="Rhea" id="RHEA-COMP:9565"/>
        <dbReference type="Rhea" id="RHEA-COMP:9566"/>
        <dbReference type="ChEBI" id="CHEBI:15378"/>
        <dbReference type="ChEBI" id="CHEBI:16389"/>
        <dbReference type="ChEBI" id="CHEBI:17976"/>
        <dbReference type="ChEBI" id="CHEBI:57540"/>
        <dbReference type="ChEBI" id="CHEBI:57945"/>
        <dbReference type="EC" id="7.1.1.2"/>
    </reaction>
</comment>
<keyword evidence="9" id="KW-1278">Translocase</keyword>
<organism evidence="21">
    <name type="scientific">Pseudoligosita yasumatsui</name>
    <dbReference type="NCBI Taxonomy" id="3067466"/>
    <lineage>
        <taxon>Eukaryota</taxon>
        <taxon>Metazoa</taxon>
        <taxon>Ecdysozoa</taxon>
        <taxon>Arthropoda</taxon>
        <taxon>Hexapoda</taxon>
        <taxon>Insecta</taxon>
        <taxon>Pterygota</taxon>
        <taxon>Neoptera</taxon>
        <taxon>Endopterygota</taxon>
        <taxon>Hymenoptera</taxon>
        <taxon>Apocrita</taxon>
        <taxon>Proctotrupomorpha</taxon>
        <taxon>Chalcidoidea</taxon>
        <taxon>Trichogrammatidae</taxon>
        <taxon>Pseudoligosita</taxon>
    </lineage>
</organism>
<dbReference type="PRINTS" id="PR01434">
    <property type="entry name" value="NADHDHGNASE5"/>
</dbReference>
<dbReference type="InterPro" id="IPR003945">
    <property type="entry name" value="NU5C-like"/>
</dbReference>
<evidence type="ECO:0000256" key="13">
    <source>
        <dbReference type="ARBA" id="ARBA00023075"/>
    </source>
</evidence>
<evidence type="ECO:0000256" key="12">
    <source>
        <dbReference type="ARBA" id="ARBA00023027"/>
    </source>
</evidence>
<dbReference type="Pfam" id="PF06455">
    <property type="entry name" value="NADH5_C"/>
    <property type="match status" value="1"/>
</dbReference>
<feature type="transmembrane region" description="Helical" evidence="17">
    <location>
        <begin position="441"/>
        <end position="467"/>
    </location>
</feature>
<feature type="domain" description="NADH dehydrogenase subunit 5 C-terminal" evidence="20">
    <location>
        <begin position="386"/>
        <end position="558"/>
    </location>
</feature>
<feature type="transmembrane region" description="Helical" evidence="17">
    <location>
        <begin position="57"/>
        <end position="75"/>
    </location>
</feature>
<evidence type="ECO:0000256" key="15">
    <source>
        <dbReference type="ARBA" id="ARBA00023136"/>
    </source>
</evidence>
<keyword evidence="13 17" id="KW-0830">Ubiquinone</keyword>
<evidence type="ECO:0000256" key="4">
    <source>
        <dbReference type="ARBA" id="ARBA00021096"/>
    </source>
</evidence>
<evidence type="ECO:0000259" key="18">
    <source>
        <dbReference type="Pfam" id="PF00361"/>
    </source>
</evidence>
<dbReference type="GO" id="GO:0015990">
    <property type="term" value="P:electron transport coupled proton transport"/>
    <property type="evidence" value="ECO:0007669"/>
    <property type="project" value="TreeGrafter"/>
</dbReference>
<feature type="transmembrane region" description="Helical" evidence="17">
    <location>
        <begin position="170"/>
        <end position="189"/>
    </location>
</feature>
<comment type="function">
    <text evidence="1">Core subunit of the mitochondrial membrane respiratory chain NADH dehydrogenase (Complex I) that is believed to belong to the minimal assembly required for catalysis. Complex I functions in the transfer of electrons from NADH to the respiratory chain. The immediate electron acceptor for the enzyme is believed to be ubiquinone.</text>
</comment>
<feature type="transmembrane region" description="Helical" evidence="17">
    <location>
        <begin position="6"/>
        <end position="25"/>
    </location>
</feature>
<feature type="transmembrane region" description="Helical" evidence="17">
    <location>
        <begin position="142"/>
        <end position="164"/>
    </location>
</feature>
<evidence type="ECO:0000256" key="10">
    <source>
        <dbReference type="ARBA" id="ARBA00022982"/>
    </source>
</evidence>
<evidence type="ECO:0000256" key="1">
    <source>
        <dbReference type="ARBA" id="ARBA00003257"/>
    </source>
</evidence>
<evidence type="ECO:0000256" key="7">
    <source>
        <dbReference type="ARBA" id="ARBA00022692"/>
    </source>
</evidence>
<evidence type="ECO:0000256" key="2">
    <source>
        <dbReference type="ARBA" id="ARBA00004448"/>
    </source>
</evidence>
<geneLocation type="mitochondrion" evidence="21"/>
<keyword evidence="8" id="KW-0999">Mitochondrion inner membrane</keyword>
<feature type="transmembrane region" description="Helical" evidence="17">
    <location>
        <begin position="210"/>
        <end position="229"/>
    </location>
</feature>
<name>A0AA49KED9_9HYME</name>
<proteinExistence type="inferred from homology"/>
<dbReference type="InterPro" id="IPR001516">
    <property type="entry name" value="Proton_antipo_N"/>
</dbReference>
<dbReference type="EMBL" id="OR241327">
    <property type="protein sequence ID" value="WLF85678.1"/>
    <property type="molecule type" value="Genomic_DNA"/>
</dbReference>
<evidence type="ECO:0000256" key="6">
    <source>
        <dbReference type="ARBA" id="ARBA00022660"/>
    </source>
</evidence>
<feature type="transmembrane region" description="Helical" evidence="17">
    <location>
        <begin position="373"/>
        <end position="395"/>
    </location>
</feature>
<dbReference type="GO" id="GO:0003954">
    <property type="term" value="F:NADH dehydrogenase activity"/>
    <property type="evidence" value="ECO:0007669"/>
    <property type="project" value="TreeGrafter"/>
</dbReference>
<dbReference type="Pfam" id="PF00361">
    <property type="entry name" value="Proton_antipo_M"/>
    <property type="match status" value="1"/>
</dbReference>
<feature type="transmembrane region" description="Helical" evidence="17">
    <location>
        <begin position="332"/>
        <end position="353"/>
    </location>
</feature>
<evidence type="ECO:0000256" key="14">
    <source>
        <dbReference type="ARBA" id="ARBA00023128"/>
    </source>
</evidence>
<keyword evidence="12 17" id="KW-0520">NAD</keyword>
<keyword evidence="5 17" id="KW-0813">Transport</keyword>
<evidence type="ECO:0000256" key="3">
    <source>
        <dbReference type="ARBA" id="ARBA00012944"/>
    </source>
</evidence>
<evidence type="ECO:0000256" key="9">
    <source>
        <dbReference type="ARBA" id="ARBA00022967"/>
    </source>
</evidence>
<feature type="transmembrane region" description="Helical" evidence="17">
    <location>
        <begin position="87"/>
        <end position="104"/>
    </location>
</feature>
<protein>
    <recommendedName>
        <fullName evidence="4 17">NADH-ubiquinone oxidoreductase chain 5</fullName>
        <ecNumber evidence="3 17">7.1.1.2</ecNumber>
    </recommendedName>
</protein>
<feature type="transmembrane region" description="Helical" evidence="17">
    <location>
        <begin position="488"/>
        <end position="511"/>
    </location>
</feature>
<evidence type="ECO:0000256" key="5">
    <source>
        <dbReference type="ARBA" id="ARBA00022448"/>
    </source>
</evidence>
<dbReference type="EC" id="7.1.1.2" evidence="3 17"/>
<evidence type="ECO:0000256" key="16">
    <source>
        <dbReference type="ARBA" id="ARBA00049551"/>
    </source>
</evidence>
<feature type="transmembrane region" description="Helical" evidence="17">
    <location>
        <begin position="416"/>
        <end position="435"/>
    </location>
</feature>
<dbReference type="PANTHER" id="PTHR42829">
    <property type="entry name" value="NADH-UBIQUINONE OXIDOREDUCTASE CHAIN 5"/>
    <property type="match status" value="1"/>
</dbReference>
<comment type="subcellular location">
    <subcellularLocation>
        <location evidence="2">Mitochondrion inner membrane</location>
        <topology evidence="2">Multi-pass membrane protein</topology>
    </subcellularLocation>
</comment>
<dbReference type="AlphaFoldDB" id="A0AA49KED9"/>
<feature type="transmembrane region" description="Helical" evidence="17">
    <location>
        <begin position="110"/>
        <end position="130"/>
    </location>
</feature>
<comment type="function">
    <text evidence="17">Core subunit of the mitochondrial membrane respiratory chain NADH dehydrogenase (Complex I) which catalyzes electron transfer from NADH through the respiratory chain, using ubiquinone as an electron acceptor. Essential for the catalytic activity and assembly of complex I.</text>
</comment>
<keyword evidence="15 17" id="KW-0472">Membrane</keyword>
<keyword evidence="10" id="KW-0249">Electron transport</keyword>
<feature type="transmembrane region" description="Helical" evidence="17">
    <location>
        <begin position="531"/>
        <end position="558"/>
    </location>
</feature>